<reference evidence="3" key="1">
    <citation type="submission" date="2022-01" db="EMBL/GenBank/DDBJ databases">
        <title>Comparison of Fish pathogen Aeromonas spp.</title>
        <authorList>
            <person name="Dubey S."/>
            <person name="Sorum H."/>
            <person name="Munangandu H.M."/>
        </authorList>
    </citation>
    <scope>NUCLEOTIDE SEQUENCE</scope>
    <source>
        <strain evidence="3">SD/21-15</strain>
    </source>
</reference>
<feature type="domain" description="Tape measure protein N-terminal" evidence="2">
    <location>
        <begin position="74"/>
        <end position="267"/>
    </location>
</feature>
<dbReference type="InterPro" id="IPR013491">
    <property type="entry name" value="Tape_meas_N"/>
</dbReference>
<dbReference type="PANTHER" id="PTHR38812">
    <property type="entry name" value="MU-LIKE PROPHAGE FLUMU PROTEIN GP42"/>
    <property type="match status" value="1"/>
</dbReference>
<feature type="coiled-coil region" evidence="1">
    <location>
        <begin position="483"/>
        <end position="510"/>
    </location>
</feature>
<organism evidence="3 4">
    <name type="scientific">Aeromonas media</name>
    <dbReference type="NCBI Taxonomy" id="651"/>
    <lineage>
        <taxon>Bacteria</taxon>
        <taxon>Pseudomonadati</taxon>
        <taxon>Pseudomonadota</taxon>
        <taxon>Gammaproteobacteria</taxon>
        <taxon>Aeromonadales</taxon>
        <taxon>Aeromonadaceae</taxon>
        <taxon>Aeromonas</taxon>
    </lineage>
</organism>
<dbReference type="InterPro" id="IPR053058">
    <property type="entry name" value="Mulikevirus_tape_measure"/>
</dbReference>
<dbReference type="AlphaFoldDB" id="A0AAW5RIG1"/>
<accession>A0AAW5RIG1</accession>
<evidence type="ECO:0000256" key="1">
    <source>
        <dbReference type="SAM" id="Coils"/>
    </source>
</evidence>
<proteinExistence type="predicted"/>
<dbReference type="EMBL" id="JAJVCY010000001">
    <property type="protein sequence ID" value="MCV3286705.1"/>
    <property type="molecule type" value="Genomic_DNA"/>
</dbReference>
<name>A0AAW5RIG1_AERME</name>
<evidence type="ECO:0000313" key="4">
    <source>
        <dbReference type="Proteomes" id="UP001208651"/>
    </source>
</evidence>
<comment type="caution">
    <text evidence="3">The sequence shown here is derived from an EMBL/GenBank/DDBJ whole genome shotgun (WGS) entry which is preliminary data.</text>
</comment>
<keyword evidence="1" id="KW-0175">Coiled coil</keyword>
<evidence type="ECO:0000259" key="2">
    <source>
        <dbReference type="Pfam" id="PF20155"/>
    </source>
</evidence>
<dbReference type="Proteomes" id="UP001208651">
    <property type="component" value="Unassembled WGS sequence"/>
</dbReference>
<evidence type="ECO:0000313" key="3">
    <source>
        <dbReference type="EMBL" id="MCV3286705.1"/>
    </source>
</evidence>
<dbReference type="NCBIfam" id="TIGR02675">
    <property type="entry name" value="tape_meas_nterm"/>
    <property type="match status" value="1"/>
</dbReference>
<dbReference type="RefSeq" id="WP_263684357.1">
    <property type="nucleotide sequence ID" value="NZ_JAJVCY010000001.1"/>
</dbReference>
<dbReference type="Pfam" id="PF20155">
    <property type="entry name" value="TMP_3"/>
    <property type="match status" value="1"/>
</dbReference>
<gene>
    <name evidence="3" type="ORF">LZT28_00325</name>
</gene>
<sequence length="599" mass="63276">MTKQLRTEITIDLAGNLAQKAKQYGQSMSQFAESNRRAMAMLDQTVRAASLGIDSFGNRALLAGAAAAYGFKKAFVDTAAEFERYQIMLNKLQGGPEGGAKAMEWIKQFTQDTPYAVDEVTNAFVKLKAFGLDPMNGTMQAIADQAAMMGGTAETVDGIALAFGQAWTKGKLQGEEALQLLERGVPVWDYLVKASKELGQNNGFGYSAQQIQDMASKGQLTRKAIQALLDQMGKASKGAAREQMNTWNGMISNMGDHWTLFKNDVMESGAFAVLKSELGGLLSQLDEMKKTGEYDKLVEEIGGNLVDSFHAVSDAAKEVKNVGRELLPVLDGIGRGAKAISDAVGGYESLAKILASIYIINKGIRMAAPLAQGALAVGKGVYTAGSWAAGKISGRKGGRRSGGFGELDGMAESFASSLYGGAMPVYVVNMPGGPLGLPPGVDLPKGKTPKPIGLPNPKPSITPKKLALAAMMAPELPLALLYAASDSEQAKALKAELDSAQAQKATLPQQKMLSNSDAYAMWASEMSTASSSSSANPYALLAAEMQKELSGGYQGGQNPAQSSSSLDVTVHYDRPPTVTVREKAPGMRVSIDNGPSLMP</sequence>
<protein>
    <submittedName>
        <fullName evidence="3">Tape measure protein</fullName>
    </submittedName>
</protein>
<dbReference type="PANTHER" id="PTHR38812:SF2">
    <property type="entry name" value="MU-LIKE PROPHAGE FLUMU PROTEIN GP42"/>
    <property type="match status" value="1"/>
</dbReference>